<dbReference type="GO" id="GO:0008270">
    <property type="term" value="F:zinc ion binding"/>
    <property type="evidence" value="ECO:0007669"/>
    <property type="project" value="UniProtKB-KW"/>
</dbReference>
<organism evidence="7 8">
    <name type="scientific">Paramecium octaurelia</name>
    <dbReference type="NCBI Taxonomy" id="43137"/>
    <lineage>
        <taxon>Eukaryota</taxon>
        <taxon>Sar</taxon>
        <taxon>Alveolata</taxon>
        <taxon>Ciliophora</taxon>
        <taxon>Intramacronucleata</taxon>
        <taxon>Oligohymenophorea</taxon>
        <taxon>Peniculida</taxon>
        <taxon>Parameciidae</taxon>
        <taxon>Paramecium</taxon>
    </lineage>
</organism>
<dbReference type="SMART" id="SM00184">
    <property type="entry name" value="RING"/>
    <property type="match status" value="1"/>
</dbReference>
<comment type="caution">
    <text evidence="7">The sequence shown here is derived from an EMBL/GenBank/DDBJ whole genome shotgun (WGS) entry which is preliminary data.</text>
</comment>
<dbReference type="OrthoDB" id="8062037at2759"/>
<evidence type="ECO:0000313" key="7">
    <source>
        <dbReference type="EMBL" id="CAD8183172.1"/>
    </source>
</evidence>
<evidence type="ECO:0000259" key="6">
    <source>
        <dbReference type="PROSITE" id="PS50089"/>
    </source>
</evidence>
<dbReference type="PANTHER" id="PTHR10131">
    <property type="entry name" value="TNF RECEPTOR ASSOCIATED FACTOR"/>
    <property type="match status" value="1"/>
</dbReference>
<dbReference type="GO" id="GO:0016567">
    <property type="term" value="P:protein ubiquitination"/>
    <property type="evidence" value="ECO:0007669"/>
    <property type="project" value="InterPro"/>
</dbReference>
<sequence>MESKKQERNFVNEHSISKYLKCTICSAVFEQPTRLKCGHTYCKLCIVQWLRDHQNCPECRANTKEKDFQSDRIAAGIISELPVYCLNRNYGCKWKGVIDNLQNHQKKCSAKSDATQLNLKIESYNENDEDYELAQQNDPGNIGTRILAKFKDKVEFIDALKSSNENTKDENLEDDDPLVFLDQLQKLSEKIPLEEKREINFDDQDLPKQSRERINKQSNM</sequence>
<dbReference type="OMA" id="PTRLKCG"/>
<feature type="domain" description="RING-type" evidence="6">
    <location>
        <begin position="22"/>
        <end position="60"/>
    </location>
</feature>
<evidence type="ECO:0000256" key="3">
    <source>
        <dbReference type="ARBA" id="ARBA00022833"/>
    </source>
</evidence>
<keyword evidence="2 4" id="KW-0863">Zinc-finger</keyword>
<evidence type="ECO:0000313" key="8">
    <source>
        <dbReference type="Proteomes" id="UP000683925"/>
    </source>
</evidence>
<proteinExistence type="predicted"/>
<name>A0A8S1W4B7_PAROT</name>
<dbReference type="GO" id="GO:0004842">
    <property type="term" value="F:ubiquitin-protein transferase activity"/>
    <property type="evidence" value="ECO:0007669"/>
    <property type="project" value="InterPro"/>
</dbReference>
<dbReference type="InterPro" id="IPR001841">
    <property type="entry name" value="Znf_RING"/>
</dbReference>
<dbReference type="PROSITE" id="PS50089">
    <property type="entry name" value="ZF_RING_2"/>
    <property type="match status" value="1"/>
</dbReference>
<keyword evidence="3" id="KW-0862">Zinc</keyword>
<dbReference type="Proteomes" id="UP000683925">
    <property type="component" value="Unassembled WGS sequence"/>
</dbReference>
<dbReference type="PANTHER" id="PTHR10131:SF157">
    <property type="entry name" value="RECEPTOR-ASSOCIATED FACTOR, PUTATIVE-RELATED"/>
    <property type="match status" value="1"/>
</dbReference>
<dbReference type="InterPro" id="IPR003613">
    <property type="entry name" value="Ubox_domain"/>
</dbReference>
<dbReference type="SMART" id="SM00504">
    <property type="entry name" value="Ubox"/>
    <property type="match status" value="1"/>
</dbReference>
<evidence type="ECO:0000256" key="2">
    <source>
        <dbReference type="ARBA" id="ARBA00022771"/>
    </source>
</evidence>
<reference evidence="7" key="1">
    <citation type="submission" date="2021-01" db="EMBL/GenBank/DDBJ databases">
        <authorList>
            <consortium name="Genoscope - CEA"/>
            <person name="William W."/>
        </authorList>
    </citation>
    <scope>NUCLEOTIDE SEQUENCE</scope>
</reference>
<dbReference type="GO" id="GO:0043122">
    <property type="term" value="P:regulation of canonical NF-kappaB signal transduction"/>
    <property type="evidence" value="ECO:0007669"/>
    <property type="project" value="TreeGrafter"/>
</dbReference>
<accession>A0A8S1W4B7</accession>
<evidence type="ECO:0000256" key="1">
    <source>
        <dbReference type="ARBA" id="ARBA00022723"/>
    </source>
</evidence>
<keyword evidence="1" id="KW-0479">Metal-binding</keyword>
<dbReference type="AlphaFoldDB" id="A0A8S1W4B7"/>
<dbReference type="Pfam" id="PF13923">
    <property type="entry name" value="zf-C3HC4_2"/>
    <property type="match status" value="1"/>
</dbReference>
<dbReference type="InterPro" id="IPR017907">
    <property type="entry name" value="Znf_RING_CS"/>
</dbReference>
<protein>
    <recommendedName>
        <fullName evidence="6">RING-type domain-containing protein</fullName>
    </recommendedName>
</protein>
<feature type="region of interest" description="Disordered" evidence="5">
    <location>
        <begin position="198"/>
        <end position="220"/>
    </location>
</feature>
<dbReference type="PROSITE" id="PS00518">
    <property type="entry name" value="ZF_RING_1"/>
    <property type="match status" value="1"/>
</dbReference>
<evidence type="ECO:0000256" key="4">
    <source>
        <dbReference type="PROSITE-ProRule" id="PRU00175"/>
    </source>
</evidence>
<dbReference type="EMBL" id="CAJJDP010000079">
    <property type="protein sequence ID" value="CAD8183172.1"/>
    <property type="molecule type" value="Genomic_DNA"/>
</dbReference>
<evidence type="ECO:0000256" key="5">
    <source>
        <dbReference type="SAM" id="MobiDB-lite"/>
    </source>
</evidence>
<gene>
    <name evidence="7" type="ORF">POCTA_138.1.T0800185</name>
</gene>
<keyword evidence="8" id="KW-1185">Reference proteome</keyword>